<reference evidence="4" key="1">
    <citation type="submission" date="2017-07" db="EMBL/GenBank/DDBJ databases">
        <title>Novel pathways for hydrocarbon cycling and metabolic interdependencies in hydrothermal sediment communities.</title>
        <authorList>
            <person name="Dombrowski N."/>
            <person name="Seitz K."/>
            <person name="Teske A."/>
            <person name="Baker B."/>
        </authorList>
    </citation>
    <scope>NUCLEOTIDE SEQUENCE [LARGE SCALE GENOMIC DNA]</scope>
</reference>
<evidence type="ECO:0000313" key="3">
    <source>
        <dbReference type="EMBL" id="OYV03389.1"/>
    </source>
</evidence>
<evidence type="ECO:0000256" key="1">
    <source>
        <dbReference type="ARBA" id="ARBA00022478"/>
    </source>
</evidence>
<dbReference type="GO" id="GO:0006351">
    <property type="term" value="P:DNA-templated transcription"/>
    <property type="evidence" value="ECO:0007669"/>
    <property type="project" value="InterPro"/>
</dbReference>
<dbReference type="GO" id="GO:0000428">
    <property type="term" value="C:DNA-directed RNA polymerase complex"/>
    <property type="evidence" value="ECO:0007669"/>
    <property type="project" value="UniProtKB-KW"/>
</dbReference>
<dbReference type="Proteomes" id="UP000216312">
    <property type="component" value="Unassembled WGS sequence"/>
</dbReference>
<evidence type="ECO:0008006" key="5">
    <source>
        <dbReference type="Google" id="ProtNLM"/>
    </source>
</evidence>
<name>A0A257LV76_UNCW3</name>
<proteinExistence type="predicted"/>
<dbReference type="GO" id="GO:0003899">
    <property type="term" value="F:DNA-directed RNA polymerase activity"/>
    <property type="evidence" value="ECO:0007669"/>
    <property type="project" value="InterPro"/>
</dbReference>
<protein>
    <recommendedName>
        <fullName evidence="5">DNA-directed RNA polymerase</fullName>
    </recommendedName>
</protein>
<keyword evidence="2" id="KW-0804">Transcription</keyword>
<dbReference type="AlphaFoldDB" id="A0A257LV76"/>
<comment type="caution">
    <text evidence="3">The sequence shown here is derived from an EMBL/GenBank/DDBJ whole genome shotgun (WGS) entry which is preliminary data.</text>
</comment>
<gene>
    <name evidence="3" type="ORF">CGW93_01050</name>
</gene>
<dbReference type="GO" id="GO:0003677">
    <property type="term" value="F:DNA binding"/>
    <property type="evidence" value="ECO:0007669"/>
    <property type="project" value="InterPro"/>
</dbReference>
<dbReference type="SUPFAM" id="SSF63562">
    <property type="entry name" value="RPB6/omega subunit-like"/>
    <property type="match status" value="1"/>
</dbReference>
<keyword evidence="1" id="KW-0240">DNA-directed RNA polymerase</keyword>
<dbReference type="EMBL" id="NMUJ01000007">
    <property type="protein sequence ID" value="OYV03389.1"/>
    <property type="molecule type" value="Genomic_DNA"/>
</dbReference>
<sequence length="76" mass="8990">MVEKKRPFVAIEDLEKVADNKYKAIVIAAKEAHRIFRDFKMLGGEIMGGELRNFSLESLRRLIEKKVVWKEKKKER</sequence>
<organism evidence="3 4">
    <name type="scientific">candidate division WOR-3 bacterium 4484_18</name>
    <dbReference type="NCBI Taxonomy" id="2020626"/>
    <lineage>
        <taxon>Bacteria</taxon>
        <taxon>Bacteria division WOR-3</taxon>
    </lineage>
</organism>
<evidence type="ECO:0000313" key="4">
    <source>
        <dbReference type="Proteomes" id="UP000216312"/>
    </source>
</evidence>
<accession>A0A257LV76</accession>
<evidence type="ECO:0000256" key="2">
    <source>
        <dbReference type="ARBA" id="ARBA00023163"/>
    </source>
</evidence>
<dbReference type="InterPro" id="IPR036161">
    <property type="entry name" value="RPB6/omega-like_sf"/>
</dbReference>